<evidence type="ECO:0000256" key="7">
    <source>
        <dbReference type="SAM" id="MobiDB-lite"/>
    </source>
</evidence>
<gene>
    <name evidence="9" type="primary">YEA4</name>
    <name evidence="9" type="ORF">GGI25_005471</name>
</gene>
<dbReference type="GO" id="GO:0000139">
    <property type="term" value="C:Golgi membrane"/>
    <property type="evidence" value="ECO:0007669"/>
    <property type="project" value="TreeGrafter"/>
</dbReference>
<dbReference type="GO" id="GO:0005462">
    <property type="term" value="F:UDP-N-acetylglucosamine transmembrane transporter activity"/>
    <property type="evidence" value="ECO:0007669"/>
    <property type="project" value="TreeGrafter"/>
</dbReference>
<name>A0A9W8G4M3_9FUNG</name>
<evidence type="ECO:0000256" key="1">
    <source>
        <dbReference type="ARBA" id="ARBA00004127"/>
    </source>
</evidence>
<dbReference type="AlphaFoldDB" id="A0A9W8G4M3"/>
<feature type="transmembrane region" description="Helical" evidence="8">
    <location>
        <begin position="190"/>
        <end position="210"/>
    </location>
</feature>
<feature type="transmembrane region" description="Helical" evidence="8">
    <location>
        <begin position="157"/>
        <end position="178"/>
    </location>
</feature>
<dbReference type="Pfam" id="PF08449">
    <property type="entry name" value="UAA"/>
    <property type="match status" value="1"/>
</dbReference>
<organism evidence="9 10">
    <name type="scientific">Coemansia spiralis</name>
    <dbReference type="NCBI Taxonomy" id="417178"/>
    <lineage>
        <taxon>Eukaryota</taxon>
        <taxon>Fungi</taxon>
        <taxon>Fungi incertae sedis</taxon>
        <taxon>Zoopagomycota</taxon>
        <taxon>Kickxellomycotina</taxon>
        <taxon>Kickxellomycetes</taxon>
        <taxon>Kickxellales</taxon>
        <taxon>Kickxellaceae</taxon>
        <taxon>Coemansia</taxon>
    </lineage>
</organism>
<dbReference type="InterPro" id="IPR013657">
    <property type="entry name" value="SCL35B1-4/HUT1"/>
</dbReference>
<proteinExistence type="predicted"/>
<dbReference type="EMBL" id="JANBTW010000100">
    <property type="protein sequence ID" value="KAJ2671507.1"/>
    <property type="molecule type" value="Genomic_DNA"/>
</dbReference>
<comment type="caution">
    <text evidence="9">The sequence shown here is derived from an EMBL/GenBank/DDBJ whole genome shotgun (WGS) entry which is preliminary data.</text>
</comment>
<protein>
    <submittedName>
        <fullName evidence="9">Golgi uridine diphosphate-N- acetylglucosamine transporter</fullName>
    </submittedName>
</protein>
<feature type="transmembrane region" description="Helical" evidence="8">
    <location>
        <begin position="104"/>
        <end position="126"/>
    </location>
</feature>
<dbReference type="GO" id="GO:0005789">
    <property type="term" value="C:endoplasmic reticulum membrane"/>
    <property type="evidence" value="ECO:0007669"/>
    <property type="project" value="TreeGrafter"/>
</dbReference>
<dbReference type="SUPFAM" id="SSF103481">
    <property type="entry name" value="Multidrug resistance efflux transporter EmrE"/>
    <property type="match status" value="1"/>
</dbReference>
<reference evidence="9" key="1">
    <citation type="submission" date="2022-07" db="EMBL/GenBank/DDBJ databases">
        <title>Phylogenomic reconstructions and comparative analyses of Kickxellomycotina fungi.</title>
        <authorList>
            <person name="Reynolds N.K."/>
            <person name="Stajich J.E."/>
            <person name="Barry K."/>
            <person name="Grigoriev I.V."/>
            <person name="Crous P."/>
            <person name="Smith M.E."/>
        </authorList>
    </citation>
    <scope>NUCLEOTIDE SEQUENCE</scope>
    <source>
        <strain evidence="9">NRRL 3115</strain>
    </source>
</reference>
<sequence length="399" mass="43346">MPSQKAQLATRLRNNHLSQKKAQKALVSALAADWLLVLSTIFGGCCTNVFALESLVREVPKCGNLITFGQFVFITLVGLPSHLYVPAGSWLPRLRPRKVPLRRWLVMVVLYFGVSAFNNIALGFRISIPLHIVFRSSGLIANMVCGYMMGKRYPARQAVAVVMVSVGVVVATLASVGLDDHSGPGDTLDMVIGIVLLSLSVVLAALLGLYQESTYVIYGKHWQEGLFYNHLLALPMFVLFRHDIYHQAQALSQSQPVVLDSLPVVGPTLATMLRLSSIPYLWISLLTNIFSQLLCASGVHKLTTMSTSLTLNVVLNFRKLVSLVLSVIIFRNPITGGMVFGCALVFLGTFTYSQSSQNTKPRNSKGAVDTAMSANSSAQLNSADGTLSRRAVATKSKSS</sequence>
<evidence type="ECO:0000256" key="5">
    <source>
        <dbReference type="ARBA" id="ARBA00022989"/>
    </source>
</evidence>
<feature type="transmembrane region" description="Helical" evidence="8">
    <location>
        <begin position="25"/>
        <end position="51"/>
    </location>
</feature>
<dbReference type="OrthoDB" id="999962at2759"/>
<evidence type="ECO:0000256" key="8">
    <source>
        <dbReference type="SAM" id="Phobius"/>
    </source>
</evidence>
<dbReference type="Proteomes" id="UP001151518">
    <property type="component" value="Unassembled WGS sequence"/>
</dbReference>
<accession>A0A9W8G4M3</accession>
<dbReference type="GO" id="GO:0005464">
    <property type="term" value="F:UDP-xylose transmembrane transporter activity"/>
    <property type="evidence" value="ECO:0007669"/>
    <property type="project" value="TreeGrafter"/>
</dbReference>
<keyword evidence="4 8" id="KW-0812">Transmembrane</keyword>
<keyword evidence="6 8" id="KW-0472">Membrane</keyword>
<keyword evidence="2" id="KW-0813">Transport</keyword>
<keyword evidence="5 8" id="KW-1133">Transmembrane helix</keyword>
<evidence type="ECO:0000256" key="3">
    <source>
        <dbReference type="ARBA" id="ARBA00022597"/>
    </source>
</evidence>
<evidence type="ECO:0000313" key="10">
    <source>
        <dbReference type="Proteomes" id="UP001151518"/>
    </source>
</evidence>
<feature type="region of interest" description="Disordered" evidence="7">
    <location>
        <begin position="380"/>
        <end position="399"/>
    </location>
</feature>
<dbReference type="PANTHER" id="PTHR10778">
    <property type="entry name" value="SOLUTE CARRIER FAMILY 35 MEMBER B"/>
    <property type="match status" value="1"/>
</dbReference>
<evidence type="ECO:0000256" key="4">
    <source>
        <dbReference type="ARBA" id="ARBA00022692"/>
    </source>
</evidence>
<evidence type="ECO:0000313" key="9">
    <source>
        <dbReference type="EMBL" id="KAJ2671507.1"/>
    </source>
</evidence>
<evidence type="ECO:0000256" key="2">
    <source>
        <dbReference type="ARBA" id="ARBA00022448"/>
    </source>
</evidence>
<comment type="subcellular location">
    <subcellularLocation>
        <location evidence="1">Endomembrane system</location>
        <topology evidence="1">Multi-pass membrane protein</topology>
    </subcellularLocation>
</comment>
<dbReference type="PANTHER" id="PTHR10778:SF4">
    <property type="entry name" value="NUCLEOTIDE SUGAR TRANSPORTER SLC35B4"/>
    <property type="match status" value="1"/>
</dbReference>
<dbReference type="InterPro" id="IPR037185">
    <property type="entry name" value="EmrE-like"/>
</dbReference>
<evidence type="ECO:0000256" key="6">
    <source>
        <dbReference type="ARBA" id="ARBA00023136"/>
    </source>
</evidence>
<feature type="transmembrane region" description="Helical" evidence="8">
    <location>
        <begin position="71"/>
        <end position="92"/>
    </location>
</feature>
<keyword evidence="3" id="KW-0762">Sugar transport</keyword>
<feature type="transmembrane region" description="Helical" evidence="8">
    <location>
        <begin position="320"/>
        <end position="352"/>
    </location>
</feature>
<feature type="transmembrane region" description="Helical" evidence="8">
    <location>
        <begin position="280"/>
        <end position="300"/>
    </location>
</feature>